<protein>
    <submittedName>
        <fullName evidence="1">Uncharacterized protein</fullName>
    </submittedName>
</protein>
<keyword evidence="2" id="KW-1185">Reference proteome</keyword>
<dbReference type="EMBL" id="JAGGLV010000031">
    <property type="protein sequence ID" value="MBP2115825.1"/>
    <property type="molecule type" value="Genomic_DNA"/>
</dbReference>
<reference evidence="1 2" key="1">
    <citation type="submission" date="2021-03" db="EMBL/GenBank/DDBJ databases">
        <title>Genomic Encyclopedia of Type Strains, Phase IV (KMG-IV): sequencing the most valuable type-strain genomes for metagenomic binning, comparative biology and taxonomic classification.</title>
        <authorList>
            <person name="Goeker M."/>
        </authorList>
    </citation>
    <scope>NUCLEOTIDE SEQUENCE [LARGE SCALE GENOMIC DNA]</scope>
    <source>
        <strain evidence="1 2">DSM 101953</strain>
    </source>
</reference>
<gene>
    <name evidence="1" type="ORF">J2Z70_006024</name>
</gene>
<evidence type="ECO:0000313" key="1">
    <source>
        <dbReference type="EMBL" id="MBP2115825.1"/>
    </source>
</evidence>
<proteinExistence type="predicted"/>
<comment type="caution">
    <text evidence="1">The sequence shown here is derived from an EMBL/GenBank/DDBJ whole genome shotgun (WGS) entry which is preliminary data.</text>
</comment>
<dbReference type="Proteomes" id="UP000773462">
    <property type="component" value="Unassembled WGS sequence"/>
</dbReference>
<name>A0ABS4P2A2_9BACL</name>
<evidence type="ECO:0000313" key="2">
    <source>
        <dbReference type="Proteomes" id="UP000773462"/>
    </source>
</evidence>
<organism evidence="1 2">
    <name type="scientific">Paenibacillus silagei</name>
    <dbReference type="NCBI Taxonomy" id="1670801"/>
    <lineage>
        <taxon>Bacteria</taxon>
        <taxon>Bacillati</taxon>
        <taxon>Bacillota</taxon>
        <taxon>Bacilli</taxon>
        <taxon>Bacillales</taxon>
        <taxon>Paenibacillaceae</taxon>
        <taxon>Paenibacillus</taxon>
    </lineage>
</organism>
<sequence>MDYLIRMEGGTLRFGTQVDLKSEAVTGNSNTVRDLVKWDIPAGVYRAKDIVREAGILLEAVCARLGDAAAGPLLRNLQASLAVSGREAVLPFAPLAAGEERKSLFLAQAEQIGTALSGWAREIYAEQPGRQRYGYDALLRLVHRSRCDQHLWTPEAVGILMGPAGSPEVMQLFNEYLHQLVLLRDILIPYENWGEVPLEIGEDHEVIGLRHIEPARDRFFTELIVKRIAHKEIVRFTQKVLCPELVPVGYGFQYRLGTVLPAAVGKSPVTAAPGLLRWHPAQILPGSEAGNTEAVAFDYEQADYGAAPRSYIDSCAPGRPNRDGANAASLHFRSAADIVPRMPPPGRASLELRLTASEGGREYRVDLGQALRGHRYMYRPGAAISTETESSPTSGSEGHSGWLEYEAADILDLPGLVDSSRDSIYYVSAEGNTPLLLGLLGKLFPQNVVIIDGDGADEYPGALRAGKQFGAKFLLHRGIP</sequence>
<accession>A0ABS4P2A2</accession>
<dbReference type="RefSeq" id="WP_209879001.1">
    <property type="nucleotide sequence ID" value="NZ_JAGGLV010000031.1"/>
</dbReference>